<dbReference type="AlphaFoldDB" id="A0A095ULF5"/>
<comment type="caution">
    <text evidence="9">The sequence shown here is derived from an EMBL/GenBank/DDBJ whole genome shotgun (WGS) entry which is preliminary data.</text>
</comment>
<accession>A0A095ULF5</accession>
<dbReference type="eggNOG" id="ENOG502ZBG4">
    <property type="taxonomic scope" value="Bacteria"/>
</dbReference>
<dbReference type="STRING" id="1177154.Y5S_03336"/>
<dbReference type="GO" id="GO:0044781">
    <property type="term" value="P:bacterial-type flagellum organization"/>
    <property type="evidence" value="ECO:0007669"/>
    <property type="project" value="UniProtKB-KW"/>
</dbReference>
<evidence type="ECO:0000256" key="8">
    <source>
        <dbReference type="ARBA" id="ARBA00023163"/>
    </source>
</evidence>
<evidence type="ECO:0000256" key="7">
    <source>
        <dbReference type="ARBA" id="ARBA00023159"/>
    </source>
</evidence>
<protein>
    <submittedName>
        <fullName evidence="9">Putative regulator protein</fullName>
    </submittedName>
</protein>
<dbReference type="InterPro" id="IPR007944">
    <property type="entry name" value="FlhC"/>
</dbReference>
<evidence type="ECO:0000256" key="4">
    <source>
        <dbReference type="ARBA" id="ARBA00022833"/>
    </source>
</evidence>
<organism evidence="9 10">
    <name type="scientific">Alcanivorax nanhaiticus</name>
    <dbReference type="NCBI Taxonomy" id="1177154"/>
    <lineage>
        <taxon>Bacteria</taxon>
        <taxon>Pseudomonadati</taxon>
        <taxon>Pseudomonadota</taxon>
        <taxon>Gammaproteobacteria</taxon>
        <taxon>Oceanospirillales</taxon>
        <taxon>Alcanivoracaceae</taxon>
        <taxon>Alcanivorax</taxon>
    </lineage>
</organism>
<reference evidence="9 10" key="1">
    <citation type="submission" date="2012-09" db="EMBL/GenBank/DDBJ databases">
        <title>Genome Sequence of alkane-degrading Bacterium Alcanivorax sp. 19-m-6.</title>
        <authorList>
            <person name="Lai Q."/>
            <person name="Shao Z."/>
        </authorList>
    </citation>
    <scope>NUCLEOTIDE SEQUENCE [LARGE SCALE GENOMIC DNA]</scope>
    <source>
        <strain evidence="9 10">19-m-6</strain>
    </source>
</reference>
<gene>
    <name evidence="9" type="ORF">Y5S_03336</name>
</gene>
<dbReference type="EMBL" id="ARXV01000018">
    <property type="protein sequence ID" value="KGD63350.1"/>
    <property type="molecule type" value="Genomic_DNA"/>
</dbReference>
<keyword evidence="8" id="KW-0804">Transcription</keyword>
<keyword evidence="7" id="KW-0010">Activator</keyword>
<sequence length="226" mass="25373">MSRNTGANWLKRWVTARQMALMGYVTRIIILETGLTDKQVRRLYRDLEDEGFKLDKNRTTRTTRSGATLLLNQLSKIHASLLMQLYRQVGGESVGTSISISALDRAYRMYQALLCEMAVIDPAIRNVTFTISDAWCLASELRSEEAMFETCESCQCDFFTSIHQSTGIGCPFCYEAPNRSKHSTFEVLNNVEKRTLVTVAGTKPLLPDENKITAASSKEEVLAVAK</sequence>
<keyword evidence="3" id="KW-1005">Bacterial flagellum biogenesis</keyword>
<evidence type="ECO:0000256" key="1">
    <source>
        <dbReference type="ARBA" id="ARBA00022490"/>
    </source>
</evidence>
<keyword evidence="2" id="KW-0479">Metal-binding</keyword>
<proteinExistence type="predicted"/>
<dbReference type="Pfam" id="PF05280">
    <property type="entry name" value="FlhC"/>
    <property type="match status" value="1"/>
</dbReference>
<dbReference type="RefSeq" id="WP_065130341.1">
    <property type="nucleotide sequence ID" value="NZ_ARXV01000018.1"/>
</dbReference>
<evidence type="ECO:0000256" key="3">
    <source>
        <dbReference type="ARBA" id="ARBA00022795"/>
    </source>
</evidence>
<dbReference type="OrthoDB" id="5570801at2"/>
<dbReference type="SUPFAM" id="SSF160930">
    <property type="entry name" value="FlhC-like"/>
    <property type="match status" value="1"/>
</dbReference>
<keyword evidence="4" id="KW-0862">Zinc</keyword>
<keyword evidence="1" id="KW-0963">Cytoplasm</keyword>
<name>A0A095ULF5_9GAMM</name>
<dbReference type="GO" id="GO:0046872">
    <property type="term" value="F:metal ion binding"/>
    <property type="evidence" value="ECO:0007669"/>
    <property type="project" value="UniProtKB-KW"/>
</dbReference>
<evidence type="ECO:0000313" key="10">
    <source>
        <dbReference type="Proteomes" id="UP000029444"/>
    </source>
</evidence>
<keyword evidence="10" id="KW-1185">Reference proteome</keyword>
<evidence type="ECO:0000256" key="2">
    <source>
        <dbReference type="ARBA" id="ARBA00022723"/>
    </source>
</evidence>
<keyword evidence="5" id="KW-0805">Transcription regulation</keyword>
<evidence type="ECO:0000313" key="9">
    <source>
        <dbReference type="EMBL" id="KGD63350.1"/>
    </source>
</evidence>
<dbReference type="GO" id="GO:0003677">
    <property type="term" value="F:DNA binding"/>
    <property type="evidence" value="ECO:0007669"/>
    <property type="project" value="UniProtKB-KW"/>
</dbReference>
<evidence type="ECO:0000256" key="6">
    <source>
        <dbReference type="ARBA" id="ARBA00023125"/>
    </source>
</evidence>
<dbReference type="Proteomes" id="UP000029444">
    <property type="component" value="Unassembled WGS sequence"/>
</dbReference>
<keyword evidence="6" id="KW-0238">DNA-binding</keyword>
<dbReference type="GO" id="GO:0045893">
    <property type="term" value="P:positive regulation of DNA-templated transcription"/>
    <property type="evidence" value="ECO:0007669"/>
    <property type="project" value="InterPro"/>
</dbReference>
<dbReference type="GO" id="GO:1902208">
    <property type="term" value="P:regulation of bacterial-type flagellum assembly"/>
    <property type="evidence" value="ECO:0007669"/>
    <property type="project" value="InterPro"/>
</dbReference>
<evidence type="ECO:0000256" key="5">
    <source>
        <dbReference type="ARBA" id="ARBA00023015"/>
    </source>
</evidence>